<protein>
    <submittedName>
        <fullName evidence="9">Putative basic helix-loop-helix zip transcription factor</fullName>
    </submittedName>
</protein>
<evidence type="ECO:0000256" key="6">
    <source>
        <dbReference type="SAM" id="Coils"/>
    </source>
</evidence>
<dbReference type="GO" id="GO:0000981">
    <property type="term" value="F:DNA-binding transcription factor activity, RNA polymerase II-specific"/>
    <property type="evidence" value="ECO:0007669"/>
    <property type="project" value="TreeGrafter"/>
</dbReference>
<evidence type="ECO:0000256" key="2">
    <source>
        <dbReference type="ARBA" id="ARBA00023015"/>
    </source>
</evidence>
<dbReference type="CDD" id="cd11405">
    <property type="entry name" value="bHLHzip_MLXIP_like"/>
    <property type="match status" value="1"/>
</dbReference>
<feature type="compositionally biased region" description="Low complexity" evidence="7">
    <location>
        <begin position="603"/>
        <end position="617"/>
    </location>
</feature>
<dbReference type="EMBL" id="GANO01004735">
    <property type="protein sequence ID" value="JAB55136.1"/>
    <property type="molecule type" value="mRNA"/>
</dbReference>
<evidence type="ECO:0000256" key="5">
    <source>
        <dbReference type="ARBA" id="ARBA00023242"/>
    </source>
</evidence>
<dbReference type="PANTHER" id="PTHR15741">
    <property type="entry name" value="BASIC HELIX-LOOP-HELIX ZIP TRANSCRIPTION FACTOR"/>
    <property type="match status" value="1"/>
</dbReference>
<dbReference type="GO" id="GO:0000978">
    <property type="term" value="F:RNA polymerase II cis-regulatory region sequence-specific DNA binding"/>
    <property type="evidence" value="ECO:0007669"/>
    <property type="project" value="TreeGrafter"/>
</dbReference>
<feature type="compositionally biased region" description="Low complexity" evidence="7">
    <location>
        <begin position="318"/>
        <end position="341"/>
    </location>
</feature>
<evidence type="ECO:0000256" key="3">
    <source>
        <dbReference type="ARBA" id="ARBA00023125"/>
    </source>
</evidence>
<feature type="compositionally biased region" description="Polar residues" evidence="7">
    <location>
        <begin position="618"/>
        <end position="627"/>
    </location>
</feature>
<feature type="compositionally biased region" description="Polar residues" evidence="7">
    <location>
        <begin position="346"/>
        <end position="355"/>
    </location>
</feature>
<feature type="region of interest" description="Disordered" evidence="7">
    <location>
        <begin position="213"/>
        <end position="250"/>
    </location>
</feature>
<feature type="compositionally biased region" description="Low complexity" evidence="7">
    <location>
        <begin position="380"/>
        <end position="414"/>
    </location>
</feature>
<organism evidence="9">
    <name type="scientific">Corethrella appendiculata</name>
    <dbReference type="NCBI Taxonomy" id="1370023"/>
    <lineage>
        <taxon>Eukaryota</taxon>
        <taxon>Metazoa</taxon>
        <taxon>Ecdysozoa</taxon>
        <taxon>Arthropoda</taxon>
        <taxon>Hexapoda</taxon>
        <taxon>Insecta</taxon>
        <taxon>Pterygota</taxon>
        <taxon>Neoptera</taxon>
        <taxon>Endopterygota</taxon>
        <taxon>Diptera</taxon>
        <taxon>Nematocera</taxon>
        <taxon>Culicoidea</taxon>
        <taxon>Chaoboridae</taxon>
        <taxon>Corethrella</taxon>
    </lineage>
</organism>
<dbReference type="Pfam" id="PF00010">
    <property type="entry name" value="HLH"/>
    <property type="match status" value="1"/>
</dbReference>
<feature type="compositionally biased region" description="Polar residues" evidence="7">
    <location>
        <begin position="227"/>
        <end position="238"/>
    </location>
</feature>
<sequence length="881" mass="98144">MPSSTLFSTISQYRFPDSREIARGAGRADFIQPSLGPLQPNFDDLMDLDLDLFNYNSRLPSVPEEVSDDIFKTIEYNYPQLMSSINPQTTSTIEEIPNIQQQQQQQQNQQKTQYPMNIDESTMNSTIQYSGKTYAQQHMSNILTDPYMGTQIQTPQVQQQQQQSDEFTKVTNKIKSGRGYLKQIAKREPHNYDSCQPTTYQTKAYNLIISQPSPQTQAQQQQNFQPTYSNYPSAIVSPQQQQQQQQHPQSNNFELQLTNTNPVNLSNTPQSGTVILLPNLNSKIITHSNSLPPLQTIVHQPVQPRSQSMPNPPNVNVLSLSSTSQTTTTPSNLQQQQQQQQHDSFKSATAQASSYKSYHNLQQPYQIPSQSTSVVRSLRHSSPPSHTQTTTNQLITTNQCSQQIQEKSQQQQQKLPPHPTKEMIRSNSLPLNATLGLPSMQKDESFAVPKYQMKPKSVRSRSNSMIIKKGLLPGLHAATSEPMLNVSNSALLAQLLTTSSANNLLAAKQASSSTTALHTITKQQSSQQQQQQQQIYQMQFASQLLANNSPPLVQIQQQQQPHLASNSSLSSSSVLSFSSSSASSASSAAATSSNIIGQVIQTNPNNYNNNNNNSSSPQALSPDSNMIDSDRCYTFTGSSNSGGAGSSSNSNNNNNNSIIKYSRDTSTQRRAVHIHAEQKRRCNIKNGFDMLHSLIPQLQQNPNAKLSKAAMLQKGAEYIKQLRIEKASTNDKIDALKKEIEALNNSLNHLHTTLPANGAPVSRQRTGRVKDLYDQYVRHRTLENWKFWIFGLIFEPLFNSFNSTVSVANLDELCRTSLLWVDQHCSLIELRPAVSNKLRHLSTTTDVLSDPPTSLQEEVIKAISNSPGNSNNNNSSNQMLQ</sequence>
<dbReference type="GO" id="GO:0005634">
    <property type="term" value="C:nucleus"/>
    <property type="evidence" value="ECO:0007669"/>
    <property type="project" value="UniProtKB-SubCell"/>
</dbReference>
<proteinExistence type="evidence at transcript level"/>
<comment type="subcellular location">
    <subcellularLocation>
        <location evidence="1">Nucleus</location>
    </subcellularLocation>
</comment>
<feature type="compositionally biased region" description="Low complexity" evidence="7">
    <location>
        <begin position="646"/>
        <end position="657"/>
    </location>
</feature>
<dbReference type="PANTHER" id="PTHR15741:SF37">
    <property type="entry name" value="LD38259P"/>
    <property type="match status" value="1"/>
</dbReference>
<feature type="coiled-coil region" evidence="6">
    <location>
        <begin position="719"/>
        <end position="753"/>
    </location>
</feature>
<dbReference type="AlphaFoldDB" id="U5EPE1"/>
<dbReference type="Gene3D" id="4.10.280.10">
    <property type="entry name" value="Helix-loop-helix DNA-binding domain"/>
    <property type="match status" value="1"/>
</dbReference>
<keyword evidence="2" id="KW-0805">Transcription regulation</keyword>
<name>U5EPE1_9DIPT</name>
<feature type="region of interest" description="Disordered" evidence="7">
    <location>
        <begin position="368"/>
        <end position="426"/>
    </location>
</feature>
<dbReference type="SMART" id="SM00353">
    <property type="entry name" value="HLH"/>
    <property type="match status" value="1"/>
</dbReference>
<keyword evidence="6" id="KW-0175">Coiled coil</keyword>
<feature type="region of interest" description="Disordered" evidence="7">
    <location>
        <begin position="302"/>
        <end position="355"/>
    </location>
</feature>
<evidence type="ECO:0000313" key="9">
    <source>
        <dbReference type="EMBL" id="JAB55136.1"/>
    </source>
</evidence>
<accession>U5EPE1</accession>
<feature type="region of interest" description="Disordered" evidence="7">
    <location>
        <begin position="601"/>
        <end position="667"/>
    </location>
</feature>
<feature type="domain" description="BHLH" evidence="8">
    <location>
        <begin position="668"/>
        <end position="722"/>
    </location>
</feature>
<dbReference type="PROSITE" id="PS50888">
    <property type="entry name" value="BHLH"/>
    <property type="match status" value="1"/>
</dbReference>
<evidence type="ECO:0000259" key="8">
    <source>
        <dbReference type="PROSITE" id="PS50888"/>
    </source>
</evidence>
<dbReference type="SUPFAM" id="SSF47459">
    <property type="entry name" value="HLH, helix-loop-helix DNA-binding domain"/>
    <property type="match status" value="1"/>
</dbReference>
<feature type="compositionally biased region" description="Low complexity" evidence="7">
    <location>
        <begin position="213"/>
        <end position="226"/>
    </location>
</feature>
<evidence type="ECO:0000256" key="7">
    <source>
        <dbReference type="SAM" id="MobiDB-lite"/>
    </source>
</evidence>
<reference evidence="9" key="1">
    <citation type="journal article" date="2014" name="Insect Biochem. Mol. Biol.">
        <title>An insight into the sialome of the frog biting fly, Corethrella appendiculata.</title>
        <authorList>
            <person name="Ribeiro J.M.C."/>
            <person name="Chagas A.C."/>
            <person name="Pham V.M."/>
            <person name="Lounibos L.P."/>
            <person name="Calvo E."/>
        </authorList>
    </citation>
    <scope>NUCLEOTIDE SEQUENCE</scope>
    <source>
        <tissue evidence="9">Salivary glands</tissue>
    </source>
</reference>
<dbReference type="InterPro" id="IPR052207">
    <property type="entry name" value="Max-like/E-box_TFs"/>
</dbReference>
<keyword evidence="5" id="KW-0539">Nucleus</keyword>
<dbReference type="FunFam" id="4.10.280.10:FF:000094">
    <property type="entry name" value="Blast:Carbohydrate-responsive element-binding protein"/>
    <property type="match status" value="1"/>
</dbReference>
<feature type="compositionally biased region" description="Polar residues" evidence="7">
    <location>
        <begin position="303"/>
        <end position="317"/>
    </location>
</feature>
<dbReference type="GO" id="GO:0046983">
    <property type="term" value="F:protein dimerization activity"/>
    <property type="evidence" value="ECO:0007669"/>
    <property type="project" value="InterPro"/>
</dbReference>
<keyword evidence="3" id="KW-0238">DNA-binding</keyword>
<dbReference type="InterPro" id="IPR011598">
    <property type="entry name" value="bHLH_dom"/>
</dbReference>
<evidence type="ECO:0000256" key="4">
    <source>
        <dbReference type="ARBA" id="ARBA00023163"/>
    </source>
</evidence>
<dbReference type="InterPro" id="IPR036638">
    <property type="entry name" value="HLH_DNA-bd_sf"/>
</dbReference>
<keyword evidence="4" id="KW-0804">Transcription</keyword>
<evidence type="ECO:0000256" key="1">
    <source>
        <dbReference type="ARBA" id="ARBA00004123"/>
    </source>
</evidence>